<dbReference type="PANTHER" id="PTHR11012">
    <property type="entry name" value="PROTEIN KINASE-LIKE DOMAIN-CONTAINING"/>
    <property type="match status" value="1"/>
</dbReference>
<dbReference type="Gene3D" id="3.90.1200.10">
    <property type="match status" value="1"/>
</dbReference>
<dbReference type="InterPro" id="IPR004119">
    <property type="entry name" value="EcKL"/>
</dbReference>
<dbReference type="SMART" id="SM00587">
    <property type="entry name" value="CHK"/>
    <property type="match status" value="1"/>
</dbReference>
<evidence type="ECO:0000313" key="2">
    <source>
        <dbReference type="EMBL" id="CAL7945052.1"/>
    </source>
</evidence>
<keyword evidence="3" id="KW-1185">Reference proteome</keyword>
<evidence type="ECO:0000259" key="1">
    <source>
        <dbReference type="SMART" id="SM00587"/>
    </source>
</evidence>
<dbReference type="Pfam" id="PF02958">
    <property type="entry name" value="EcKL"/>
    <property type="match status" value="1"/>
</dbReference>
<dbReference type="EMBL" id="CAXAJV020001293">
    <property type="protein sequence ID" value="CAL7945052.1"/>
    <property type="molecule type" value="Genomic_DNA"/>
</dbReference>
<evidence type="ECO:0000313" key="3">
    <source>
        <dbReference type="Proteomes" id="UP001642520"/>
    </source>
</evidence>
<dbReference type="InterPro" id="IPR011009">
    <property type="entry name" value="Kinase-like_dom_sf"/>
</dbReference>
<dbReference type="Proteomes" id="UP001642520">
    <property type="component" value="Unassembled WGS sequence"/>
</dbReference>
<comment type="caution">
    <text evidence="2">The sequence shown here is derived from an EMBL/GenBank/DDBJ whole genome shotgun (WGS) entry which is preliminary data.</text>
</comment>
<dbReference type="SUPFAM" id="SSF56112">
    <property type="entry name" value="Protein kinase-like (PK-like)"/>
    <property type="match status" value="1"/>
</dbReference>
<sequence length="368" mass="42691">MKSHEAWERSISFIEHNLLPEMVQDRVFCEPNSREFVEFDSATVRLDELSRSSEIYRATLLVKFSGEPRTFPLLIKLLPEEGAQNRGPKAFDAFQNEEMFYTKMTAKFGTDLVPKCYLCDLGRYGRAVCVLEDLGEDGYKQVDGELNEDHLKLCVQVLAKFHARGFKLKETEPRLFREFEAKLLEICLTEDSLQRYEGKSNRMIDILDSLTNTDLANKIKSRFKEKSMEIVKRIATEVNDISTICHGYFSHDNMLFKYQNGKPIDVKIIDWQTMRYCSPAVDLGPILLYNVRHQNVRDNEQKNGPARVHEILNLYIDTVRSEYPKVDEQRLREDIEAKFLFACVVLSLLEHITDDEVIDVLSLLGELI</sequence>
<organism evidence="2 3">
    <name type="scientific">Xylocopa violacea</name>
    <name type="common">Violet carpenter bee</name>
    <name type="synonym">Apis violacea</name>
    <dbReference type="NCBI Taxonomy" id="135666"/>
    <lineage>
        <taxon>Eukaryota</taxon>
        <taxon>Metazoa</taxon>
        <taxon>Ecdysozoa</taxon>
        <taxon>Arthropoda</taxon>
        <taxon>Hexapoda</taxon>
        <taxon>Insecta</taxon>
        <taxon>Pterygota</taxon>
        <taxon>Neoptera</taxon>
        <taxon>Endopterygota</taxon>
        <taxon>Hymenoptera</taxon>
        <taxon>Apocrita</taxon>
        <taxon>Aculeata</taxon>
        <taxon>Apoidea</taxon>
        <taxon>Anthophila</taxon>
        <taxon>Apidae</taxon>
        <taxon>Xylocopa</taxon>
        <taxon>Xylocopa</taxon>
    </lineage>
</organism>
<name>A0ABP1NYI4_XYLVO</name>
<protein>
    <recommendedName>
        <fullName evidence="1">CHK kinase-like domain-containing protein</fullName>
    </recommendedName>
</protein>
<accession>A0ABP1NYI4</accession>
<gene>
    <name evidence="2" type="ORF">XYLVIOL_LOCUS6983</name>
</gene>
<dbReference type="InterPro" id="IPR015897">
    <property type="entry name" value="CHK_kinase-like"/>
</dbReference>
<dbReference type="PANTHER" id="PTHR11012:SF30">
    <property type="entry name" value="PROTEIN KINASE-LIKE DOMAIN-CONTAINING"/>
    <property type="match status" value="1"/>
</dbReference>
<reference evidence="2 3" key="1">
    <citation type="submission" date="2024-08" db="EMBL/GenBank/DDBJ databases">
        <authorList>
            <person name="Will J Nash"/>
            <person name="Angela Man"/>
            <person name="Seanna McTaggart"/>
            <person name="Kendall Baker"/>
            <person name="Tom Barker"/>
            <person name="Leah Catchpole"/>
            <person name="Alex Durrant"/>
            <person name="Karim Gharbi"/>
            <person name="Naomi Irish"/>
            <person name="Gemy Kaithakottil"/>
            <person name="Debby Ku"/>
            <person name="Aaliyah Providence"/>
            <person name="Felix Shaw"/>
            <person name="David Swarbreck"/>
            <person name="Chris Watkins"/>
            <person name="Ann M. McCartney"/>
            <person name="Giulio Formenti"/>
            <person name="Alice Mouton"/>
            <person name="Noel Vella"/>
            <person name="Bjorn M von Reumont"/>
            <person name="Adriana Vella"/>
            <person name="Wilfried Haerty"/>
        </authorList>
    </citation>
    <scope>NUCLEOTIDE SEQUENCE [LARGE SCALE GENOMIC DNA]</scope>
</reference>
<proteinExistence type="predicted"/>
<feature type="domain" description="CHK kinase-like" evidence="1">
    <location>
        <begin position="129"/>
        <end position="325"/>
    </location>
</feature>